<dbReference type="EMBL" id="LGSR01000028">
    <property type="protein sequence ID" value="KOS17196.1"/>
    <property type="molecule type" value="Genomic_DNA"/>
</dbReference>
<feature type="region of interest" description="Disordered" evidence="1">
    <location>
        <begin position="90"/>
        <end position="115"/>
    </location>
</feature>
<name>A0A0M8MQF7_ESCWE</name>
<proteinExistence type="predicted"/>
<evidence type="ECO:0000313" key="2">
    <source>
        <dbReference type="EMBL" id="KOS17196.1"/>
    </source>
</evidence>
<dbReference type="InterPro" id="IPR013078">
    <property type="entry name" value="His_Pase_superF_clade-1"/>
</dbReference>
<protein>
    <submittedName>
        <fullName evidence="2">Transcription factor tau 55 kDa subunit</fullName>
    </submittedName>
</protein>
<dbReference type="Gene3D" id="3.40.50.1240">
    <property type="entry name" value="Phosphoglycerate mutase-like"/>
    <property type="match status" value="1"/>
</dbReference>
<dbReference type="Proteomes" id="UP000053831">
    <property type="component" value="Unassembled WGS sequence"/>
</dbReference>
<dbReference type="STRING" id="150374.A0A0M8MQF7"/>
<gene>
    <name evidence="2" type="ORF">ESCO_006063</name>
</gene>
<keyword evidence="3" id="KW-1185">Reference proteome</keyword>
<dbReference type="OrthoDB" id="414418at2759"/>
<sequence>MSLEKIYVVRHGFRTSWSVDHLTGTYSSSIPSPTGIPVDPALTAHGVEQAGELALHLARLDPPVGVVYSSPYYRCLQTIAPFARLAAEVEQPQPELQPEPEAEEGRQGRRQGAAARIRPEHGLCEWFGAAPFAHPGPAPPEVLRAMFPAWDDSYQTLARPPARGETMAQLRRRVEDTVAGIVARCDADGARSAVLCTHAAVVIMLGRQQLQGTQTSTSTPSPAA</sequence>
<dbReference type="AlphaFoldDB" id="A0A0M8MQF7"/>
<dbReference type="InterPro" id="IPR029033">
    <property type="entry name" value="His_PPase_superfam"/>
</dbReference>
<reference evidence="2 3" key="1">
    <citation type="submission" date="2015-07" db="EMBL/GenBank/DDBJ databases">
        <title>The genome of the fungus Escovopsis weberi, a specialized disease agent of ant agriculture.</title>
        <authorList>
            <person name="de Man T.J."/>
            <person name="Stajich J.E."/>
            <person name="Kubicek C.P."/>
            <person name="Chenthamara K."/>
            <person name="Atanasova L."/>
            <person name="Druzhinina I.S."/>
            <person name="Birnbaum S."/>
            <person name="Barribeau S.M."/>
            <person name="Teiling C."/>
            <person name="Suen G."/>
            <person name="Currie C."/>
            <person name="Gerardo N.M."/>
        </authorList>
    </citation>
    <scope>NUCLEOTIDE SEQUENCE [LARGE SCALE GENOMIC DNA]</scope>
</reference>
<dbReference type="InterPro" id="IPR051710">
    <property type="entry name" value="Phosphatase_SH3-domain"/>
</dbReference>
<accession>A0A0M8MQF7</accession>
<organism evidence="2 3">
    <name type="scientific">Escovopsis weberi</name>
    <dbReference type="NCBI Taxonomy" id="150374"/>
    <lineage>
        <taxon>Eukaryota</taxon>
        <taxon>Fungi</taxon>
        <taxon>Dikarya</taxon>
        <taxon>Ascomycota</taxon>
        <taxon>Pezizomycotina</taxon>
        <taxon>Sordariomycetes</taxon>
        <taxon>Hypocreomycetidae</taxon>
        <taxon>Hypocreales</taxon>
        <taxon>Hypocreaceae</taxon>
        <taxon>Escovopsis</taxon>
    </lineage>
</organism>
<dbReference type="Pfam" id="PF00300">
    <property type="entry name" value="His_Phos_1"/>
    <property type="match status" value="2"/>
</dbReference>
<dbReference type="CDD" id="cd07067">
    <property type="entry name" value="HP_PGM_like"/>
    <property type="match status" value="1"/>
</dbReference>
<dbReference type="SUPFAM" id="SSF53254">
    <property type="entry name" value="Phosphoglycerate mutase-like"/>
    <property type="match status" value="1"/>
</dbReference>
<evidence type="ECO:0000256" key="1">
    <source>
        <dbReference type="SAM" id="MobiDB-lite"/>
    </source>
</evidence>
<dbReference type="SMART" id="SM00855">
    <property type="entry name" value="PGAM"/>
    <property type="match status" value="1"/>
</dbReference>
<dbReference type="PANTHER" id="PTHR16469">
    <property type="entry name" value="UBIQUITIN-ASSOCIATED AND SH3 DOMAIN-CONTAINING BA-RELATED"/>
    <property type="match status" value="1"/>
</dbReference>
<dbReference type="PANTHER" id="PTHR16469:SF51">
    <property type="entry name" value="TRANSCRIPTION FACTOR TAU 55 KDA SUBUNIT"/>
    <property type="match status" value="1"/>
</dbReference>
<comment type="caution">
    <text evidence="2">The sequence shown here is derived from an EMBL/GenBank/DDBJ whole genome shotgun (WGS) entry which is preliminary data.</text>
</comment>
<evidence type="ECO:0000313" key="3">
    <source>
        <dbReference type="Proteomes" id="UP000053831"/>
    </source>
</evidence>